<dbReference type="EC" id="2.7.4.3" evidence="6 8"/>
<dbReference type="Gene3D" id="3.40.50.300">
    <property type="entry name" value="P-loop containing nucleotide triphosphate hydrolases"/>
    <property type="match status" value="1"/>
</dbReference>
<comment type="function">
    <text evidence="6">Catalyzes the reversible transfer of the terminal phosphate group between ATP and AMP. Plays an important role in cellular energy homeostasis and in adenine nucleotide metabolism.</text>
</comment>
<feature type="binding site" evidence="6">
    <location>
        <position position="36"/>
    </location>
    <ligand>
        <name>AMP</name>
        <dbReference type="ChEBI" id="CHEBI:456215"/>
    </ligand>
</feature>
<feature type="region of interest" description="NMP" evidence="6">
    <location>
        <begin position="30"/>
        <end position="59"/>
    </location>
</feature>
<feature type="binding site" evidence="6">
    <location>
        <position position="153"/>
    </location>
    <ligand>
        <name>Zn(2+)</name>
        <dbReference type="ChEBI" id="CHEBI:29105"/>
        <note>structural</note>
    </ligand>
</feature>
<feature type="binding site" evidence="6">
    <location>
        <begin position="136"/>
        <end position="137"/>
    </location>
    <ligand>
        <name>ATP</name>
        <dbReference type="ChEBI" id="CHEBI:30616"/>
    </ligand>
</feature>
<feature type="binding site" evidence="6">
    <location>
        <position position="133"/>
    </location>
    <ligand>
        <name>Zn(2+)</name>
        <dbReference type="ChEBI" id="CHEBI:29105"/>
        <note>structural</note>
    </ligand>
</feature>
<dbReference type="NCBIfam" id="NF001381">
    <property type="entry name" value="PRK00279.1-3"/>
    <property type="match status" value="1"/>
</dbReference>
<dbReference type="InterPro" id="IPR006259">
    <property type="entry name" value="Adenyl_kin_sub"/>
</dbReference>
<feature type="binding site" evidence="6">
    <location>
        <position position="200"/>
    </location>
    <ligand>
        <name>ATP</name>
        <dbReference type="ChEBI" id="CHEBI:30616"/>
    </ligand>
</feature>
<dbReference type="InterPro" id="IPR027417">
    <property type="entry name" value="P-loop_NTPase"/>
</dbReference>
<comment type="subcellular location">
    <subcellularLocation>
        <location evidence="6 8">Cytoplasm</location>
    </subcellularLocation>
</comment>
<comment type="catalytic activity">
    <reaction evidence="6 8">
        <text>AMP + ATP = 2 ADP</text>
        <dbReference type="Rhea" id="RHEA:12973"/>
        <dbReference type="ChEBI" id="CHEBI:30616"/>
        <dbReference type="ChEBI" id="CHEBI:456215"/>
        <dbReference type="ChEBI" id="CHEBI:456216"/>
        <dbReference type="EC" id="2.7.4.3"/>
    </reaction>
</comment>
<keyword evidence="3 6" id="KW-0547">Nucleotide-binding</keyword>
<keyword evidence="6" id="KW-0479">Metal-binding</keyword>
<protein>
    <recommendedName>
        <fullName evidence="6 8">Adenylate kinase</fullName>
        <shortName evidence="6">AK</shortName>
        <ecNumber evidence="6 8">2.7.4.3</ecNumber>
    </recommendedName>
    <alternativeName>
        <fullName evidence="6">ATP-AMP transphosphorylase</fullName>
    </alternativeName>
    <alternativeName>
        <fullName evidence="6">ATP:AMP phosphotransferase</fullName>
    </alternativeName>
    <alternativeName>
        <fullName evidence="6">Adenylate monophosphate kinase</fullName>
    </alternativeName>
</protein>
<organism evidence="9 10">
    <name type="scientific">Aerococcus urinaehominis</name>
    <dbReference type="NCBI Taxonomy" id="128944"/>
    <lineage>
        <taxon>Bacteria</taxon>
        <taxon>Bacillati</taxon>
        <taxon>Bacillota</taxon>
        <taxon>Bacilli</taxon>
        <taxon>Lactobacillales</taxon>
        <taxon>Aerococcaceae</taxon>
        <taxon>Aerococcus</taxon>
    </lineage>
</organism>
<keyword evidence="5 6" id="KW-0067">ATP-binding</keyword>
<keyword evidence="6" id="KW-0862">Zinc</keyword>
<dbReference type="NCBIfam" id="NF001380">
    <property type="entry name" value="PRK00279.1-2"/>
    <property type="match status" value="1"/>
</dbReference>
<keyword evidence="10" id="KW-1185">Reference proteome</keyword>
<dbReference type="KEGG" id="auh:AWM75_03530"/>
<evidence type="ECO:0000256" key="8">
    <source>
        <dbReference type="RuleBase" id="RU003331"/>
    </source>
</evidence>
<dbReference type="PRINTS" id="PR00094">
    <property type="entry name" value="ADENYLTKNASE"/>
</dbReference>
<feature type="binding site" evidence="6">
    <location>
        <begin position="57"/>
        <end position="59"/>
    </location>
    <ligand>
        <name>AMP</name>
        <dbReference type="ChEBI" id="CHEBI:456215"/>
    </ligand>
</feature>
<dbReference type="GO" id="GO:0005524">
    <property type="term" value="F:ATP binding"/>
    <property type="evidence" value="ECO:0007669"/>
    <property type="project" value="UniProtKB-UniRule"/>
</dbReference>
<dbReference type="NCBIfam" id="TIGR01351">
    <property type="entry name" value="adk"/>
    <property type="match status" value="1"/>
</dbReference>
<feature type="binding site" evidence="6">
    <location>
        <position position="127"/>
    </location>
    <ligand>
        <name>ATP</name>
        <dbReference type="ChEBI" id="CHEBI:30616"/>
    </ligand>
</feature>
<dbReference type="GO" id="GO:0008270">
    <property type="term" value="F:zinc ion binding"/>
    <property type="evidence" value="ECO:0007669"/>
    <property type="project" value="UniProtKB-UniRule"/>
</dbReference>
<dbReference type="FunFam" id="3.40.50.300:FF:000106">
    <property type="entry name" value="Adenylate kinase mitochondrial"/>
    <property type="match status" value="1"/>
</dbReference>
<reference evidence="9 10" key="1">
    <citation type="journal article" date="2016" name="Genome Announc.">
        <title>Complete Genome Sequences of Aerococcus christensenii CCUG 28831T, Aerococcus sanguinicola CCUG 43001T, Aerococcus urinae CCUG 36881T, Aerococcus urinaeequi CCUG 28094T, Aerococcus urinaehominis CCUG 42038 BT, and Aerococcus viridans CCUG 4311T.</title>
        <authorList>
            <person name="Carkaci D."/>
            <person name="Dargis R."/>
            <person name="Nielsen X.C."/>
            <person name="Skovgaard O."/>
            <person name="Fuursted K."/>
            <person name="Christensen J.J."/>
        </authorList>
    </citation>
    <scope>NUCLEOTIDE SEQUENCE [LARGE SCALE GENOMIC DNA]</scope>
    <source>
        <strain evidence="9 10">CCUG42038B</strain>
    </source>
</reference>
<dbReference type="STRING" id="128944.AWM75_03530"/>
<comment type="pathway">
    <text evidence="6">Purine metabolism; AMP biosynthesis via salvage pathway; AMP from ADP: step 1/1.</text>
</comment>
<dbReference type="HAMAP" id="MF_00235">
    <property type="entry name" value="Adenylate_kinase_Adk"/>
    <property type="match status" value="1"/>
</dbReference>
<comment type="domain">
    <text evidence="6">Consists of three domains, a large central CORE domain and two small peripheral domains, NMPbind and LID, which undergo movements during catalysis. The LID domain closes over the site of phosphoryl transfer upon ATP binding. Assembling and dissambling the active center during each catalytic cycle provides an effective means to prevent ATP hydrolysis. Some bacteria have evolved a zinc-coordinating structure that stabilizes the LID domain.</text>
</comment>
<dbReference type="GO" id="GO:0004017">
    <property type="term" value="F:AMP kinase activity"/>
    <property type="evidence" value="ECO:0007669"/>
    <property type="project" value="UniProtKB-UniRule"/>
</dbReference>
<evidence type="ECO:0000256" key="3">
    <source>
        <dbReference type="ARBA" id="ARBA00022741"/>
    </source>
</evidence>
<dbReference type="Proteomes" id="UP000062260">
    <property type="component" value="Chromosome"/>
</dbReference>
<comment type="similarity">
    <text evidence="6 7">Belongs to the adenylate kinase family.</text>
</comment>
<comment type="subunit">
    <text evidence="6 8">Monomer.</text>
</comment>
<dbReference type="InterPro" id="IPR033690">
    <property type="entry name" value="Adenylat_kinase_CS"/>
</dbReference>
<dbReference type="Pfam" id="PF00406">
    <property type="entry name" value="ADK"/>
    <property type="match status" value="1"/>
</dbReference>
<comment type="caution">
    <text evidence="6">Lacks conserved residue(s) required for the propagation of feature annotation.</text>
</comment>
<feature type="binding site" evidence="6">
    <location>
        <begin position="85"/>
        <end position="88"/>
    </location>
    <ligand>
        <name>AMP</name>
        <dbReference type="ChEBI" id="CHEBI:456215"/>
    </ligand>
</feature>
<sequence length="216" mass="24081">MNIILMGLPGAGKGTQAAKIKEAYPIPHISTGDMFRQAIADGTELGKRAKTFMDEGNLVPDEVTNGIVRERLAQDDTNKGYMLDGFPRTINQAQALEDITNDLNKPIEVVIFIDVDKDILKERLSGRIICRNCGQTYHLTNNPPKEAGVCDNCGSNDFYQREDDKPEVVENRLKVNEESTKALLEFYDKKGLVKRVPGDIGIDNVFAEIKKILDQI</sequence>
<feature type="binding site" evidence="6">
    <location>
        <position position="172"/>
    </location>
    <ligand>
        <name>AMP</name>
        <dbReference type="ChEBI" id="CHEBI:456215"/>
    </ligand>
</feature>
<dbReference type="CDD" id="cd01428">
    <property type="entry name" value="ADK"/>
    <property type="match status" value="1"/>
</dbReference>
<dbReference type="InterPro" id="IPR000850">
    <property type="entry name" value="Adenylat/UMP-CMP_kin"/>
</dbReference>
<evidence type="ECO:0000313" key="9">
    <source>
        <dbReference type="EMBL" id="AMB99129.1"/>
    </source>
</evidence>
<proteinExistence type="inferred from homology"/>
<keyword evidence="6" id="KW-0963">Cytoplasm</keyword>
<dbReference type="SUPFAM" id="SSF52540">
    <property type="entry name" value="P-loop containing nucleoside triphosphate hydrolases"/>
    <property type="match status" value="1"/>
</dbReference>
<keyword evidence="2 6" id="KW-0545">Nucleotide biosynthesis</keyword>
<dbReference type="Pfam" id="PF05191">
    <property type="entry name" value="ADK_lid"/>
    <property type="match status" value="1"/>
</dbReference>
<dbReference type="OrthoDB" id="9805030at2"/>
<dbReference type="NCBIfam" id="NF011100">
    <property type="entry name" value="PRK14527.1"/>
    <property type="match status" value="1"/>
</dbReference>
<gene>
    <name evidence="6" type="primary">adk</name>
    <name evidence="9" type="ORF">AWM75_03530</name>
</gene>
<feature type="binding site" evidence="6">
    <location>
        <position position="161"/>
    </location>
    <ligand>
        <name>AMP</name>
        <dbReference type="ChEBI" id="CHEBI:456215"/>
    </ligand>
</feature>
<dbReference type="PROSITE" id="PS00113">
    <property type="entry name" value="ADENYLATE_KINASE"/>
    <property type="match status" value="1"/>
</dbReference>
<dbReference type="PANTHER" id="PTHR23359">
    <property type="entry name" value="NUCLEOTIDE KINASE"/>
    <property type="match status" value="1"/>
</dbReference>
<accession>A0A109RGN8</accession>
<keyword evidence="4 6" id="KW-0418">Kinase</keyword>
<feature type="binding site" evidence="6">
    <location>
        <position position="130"/>
    </location>
    <ligand>
        <name>Zn(2+)</name>
        <dbReference type="ChEBI" id="CHEBI:29105"/>
        <note>structural</note>
    </ligand>
</feature>
<keyword evidence="1 6" id="KW-0808">Transferase</keyword>
<name>A0A109RGN8_9LACT</name>
<evidence type="ECO:0000256" key="4">
    <source>
        <dbReference type="ARBA" id="ARBA00022777"/>
    </source>
</evidence>
<feature type="binding site" evidence="6">
    <location>
        <position position="92"/>
    </location>
    <ligand>
        <name>AMP</name>
        <dbReference type="ChEBI" id="CHEBI:456215"/>
    </ligand>
</feature>
<evidence type="ECO:0000313" key="10">
    <source>
        <dbReference type="Proteomes" id="UP000062260"/>
    </source>
</evidence>
<feature type="binding site" evidence="6">
    <location>
        <position position="31"/>
    </location>
    <ligand>
        <name>AMP</name>
        <dbReference type="ChEBI" id="CHEBI:456215"/>
    </ligand>
</feature>
<dbReference type="AlphaFoldDB" id="A0A109RGN8"/>
<evidence type="ECO:0000256" key="2">
    <source>
        <dbReference type="ARBA" id="ARBA00022727"/>
    </source>
</evidence>
<feature type="binding site" evidence="6">
    <location>
        <position position="150"/>
    </location>
    <ligand>
        <name>Zn(2+)</name>
        <dbReference type="ChEBI" id="CHEBI:29105"/>
        <note>structural</note>
    </ligand>
</feature>
<evidence type="ECO:0000256" key="5">
    <source>
        <dbReference type="ARBA" id="ARBA00022840"/>
    </source>
</evidence>
<evidence type="ECO:0000256" key="1">
    <source>
        <dbReference type="ARBA" id="ARBA00022679"/>
    </source>
</evidence>
<dbReference type="UniPathway" id="UPA00588">
    <property type="reaction ID" value="UER00649"/>
</dbReference>
<dbReference type="GO" id="GO:0044209">
    <property type="term" value="P:AMP salvage"/>
    <property type="evidence" value="ECO:0007669"/>
    <property type="project" value="UniProtKB-UniRule"/>
</dbReference>
<reference evidence="10" key="2">
    <citation type="submission" date="2016-01" db="EMBL/GenBank/DDBJ databases">
        <title>Six Aerococcus type strain genome sequencing and assembly using PacBio and Illumina Hiseq.</title>
        <authorList>
            <person name="Carkaci D."/>
            <person name="Dargis R."/>
            <person name="Nielsen X.C."/>
            <person name="Skovgaard O."/>
            <person name="Fuursted K."/>
            <person name="Christensen J.J."/>
        </authorList>
    </citation>
    <scope>NUCLEOTIDE SEQUENCE [LARGE SCALE GENOMIC DNA]</scope>
    <source>
        <strain evidence="10">CCUG42038B</strain>
    </source>
</reference>
<dbReference type="RefSeq" id="WP_067978286.1">
    <property type="nucleotide sequence ID" value="NZ_CP014163.1"/>
</dbReference>
<evidence type="ECO:0000256" key="7">
    <source>
        <dbReference type="RuleBase" id="RU003330"/>
    </source>
</evidence>
<feature type="binding site" evidence="6">
    <location>
        <begin position="10"/>
        <end position="15"/>
    </location>
    <ligand>
        <name>ATP</name>
        <dbReference type="ChEBI" id="CHEBI:30616"/>
    </ligand>
</feature>
<dbReference type="InterPro" id="IPR007862">
    <property type="entry name" value="Adenylate_kinase_lid-dom"/>
</dbReference>
<dbReference type="EMBL" id="CP014163">
    <property type="protein sequence ID" value="AMB99129.1"/>
    <property type="molecule type" value="Genomic_DNA"/>
</dbReference>
<dbReference type="GO" id="GO:0005737">
    <property type="term" value="C:cytoplasm"/>
    <property type="evidence" value="ECO:0007669"/>
    <property type="project" value="UniProtKB-SubCell"/>
</dbReference>
<evidence type="ECO:0000256" key="6">
    <source>
        <dbReference type="HAMAP-Rule" id="MF_00235"/>
    </source>
</evidence>